<sequence>MDDAAVTQEDAGGWREVEQTLTALELPPVPPTSDPQRLLGYVLQILPRYTEMEMLATHLRLHASTLEQDMEQVKSHVRLLTRESSAEREKKQFLERYAAQVVKERNDLLHSRGASKKRAAATAASHFVWHNCCKKNTSHAIDLAPSILAFRGEKLQEATKQVEALQEEVRNQELLRKELDFLLKKTQREHDSKVAADRKHIQQLEKQILQRSALHSSLERKLYEVESVLARHEKTKNEELSVVTDRLREAQARIAALEEENDALNQQVGELSSERDHLTELLEEITQSKDIFADQIDGLSEKCQSLESEVEALRSEIDMLQTKDINDIRAQYATRIDRLQKDNAANEQKWRQEIDRLKQELKKQDEPLAQTFVVLQSTVREGSTHALSGQTSGVNASASDEDAKWSDGMFDDDRQFESDGLNPSLSRSQLSVSHGSNGLSSSEGLNLSKEVRAVNPSISTRSFHGHSPHRSFVSSIRQSEAMELDAVSRDLRTSSRGLGTEIRDSTASDTVDNEPFDWETFIDSASEMSVRHDERVKLSSSAIKKKLDLSTSTIQHESSTARFSDPGFARSSRESSDNFKDDQYGKDLNLHSSGVFEDRSFSKSRSLSELKLELAEYEEEKELDKVEALEYNEQDQSESFNTVKDADVKQDDQDKNASRGEHAQNDLARDLYEMLSGLEQKRKEEEQKASQAEQALLDFQRLQQGVQDLRISPDS</sequence>
<evidence type="ECO:0000313" key="3">
    <source>
        <dbReference type="EMBL" id="GMF49994.1"/>
    </source>
</evidence>
<proteinExistence type="predicted"/>
<dbReference type="OrthoDB" id="71440at2759"/>
<organism evidence="3 4">
    <name type="scientific">Phytophthora fragariaefolia</name>
    <dbReference type="NCBI Taxonomy" id="1490495"/>
    <lineage>
        <taxon>Eukaryota</taxon>
        <taxon>Sar</taxon>
        <taxon>Stramenopiles</taxon>
        <taxon>Oomycota</taxon>
        <taxon>Peronosporomycetes</taxon>
        <taxon>Peronosporales</taxon>
        <taxon>Peronosporaceae</taxon>
        <taxon>Phytophthora</taxon>
    </lineage>
</organism>
<comment type="caution">
    <text evidence="3">The sequence shown here is derived from an EMBL/GenBank/DDBJ whole genome shotgun (WGS) entry which is preliminary data.</text>
</comment>
<dbReference type="Proteomes" id="UP001165121">
    <property type="component" value="Unassembled WGS sequence"/>
</dbReference>
<feature type="coiled-coil region" evidence="1">
    <location>
        <begin position="148"/>
        <end position="349"/>
    </location>
</feature>
<feature type="compositionally biased region" description="Basic and acidic residues" evidence="2">
    <location>
        <begin position="644"/>
        <end position="672"/>
    </location>
</feature>
<feature type="compositionally biased region" description="Low complexity" evidence="2">
    <location>
        <begin position="430"/>
        <end position="444"/>
    </location>
</feature>
<feature type="region of interest" description="Disordered" evidence="2">
    <location>
        <begin position="625"/>
        <end position="692"/>
    </location>
</feature>
<feature type="compositionally biased region" description="Basic and acidic residues" evidence="2">
    <location>
        <begin position="571"/>
        <end position="585"/>
    </location>
</feature>
<accession>A0A9W7D3R7</accession>
<feature type="compositionally biased region" description="Polar residues" evidence="2">
    <location>
        <begin position="550"/>
        <end position="562"/>
    </location>
</feature>
<keyword evidence="4" id="KW-1185">Reference proteome</keyword>
<feature type="region of interest" description="Disordered" evidence="2">
    <location>
        <begin position="383"/>
        <end position="444"/>
    </location>
</feature>
<feature type="compositionally biased region" description="Polar residues" evidence="2">
    <location>
        <begin position="383"/>
        <end position="398"/>
    </location>
</feature>
<feature type="compositionally biased region" description="Basic and acidic residues" evidence="2">
    <location>
        <begin position="679"/>
        <end position="688"/>
    </location>
</feature>
<reference evidence="3" key="1">
    <citation type="submission" date="2023-04" db="EMBL/GenBank/DDBJ databases">
        <title>Phytophthora fragariaefolia NBRC 109709.</title>
        <authorList>
            <person name="Ichikawa N."/>
            <person name="Sato H."/>
            <person name="Tonouchi N."/>
        </authorList>
    </citation>
    <scope>NUCLEOTIDE SEQUENCE</scope>
    <source>
        <strain evidence="3">NBRC 109709</strain>
    </source>
</reference>
<protein>
    <submittedName>
        <fullName evidence="3">Unnamed protein product</fullName>
    </submittedName>
</protein>
<evidence type="ECO:0000256" key="1">
    <source>
        <dbReference type="SAM" id="Coils"/>
    </source>
</evidence>
<dbReference type="EMBL" id="BSXT01002640">
    <property type="protein sequence ID" value="GMF49994.1"/>
    <property type="molecule type" value="Genomic_DNA"/>
</dbReference>
<evidence type="ECO:0000256" key="2">
    <source>
        <dbReference type="SAM" id="MobiDB-lite"/>
    </source>
</evidence>
<keyword evidence="1" id="KW-0175">Coiled coil</keyword>
<name>A0A9W7D3R7_9STRA</name>
<dbReference type="Gene3D" id="1.10.287.1490">
    <property type="match status" value="1"/>
</dbReference>
<feature type="compositionally biased region" description="Basic and acidic residues" evidence="2">
    <location>
        <begin position="401"/>
        <end position="417"/>
    </location>
</feature>
<dbReference type="AlphaFoldDB" id="A0A9W7D3R7"/>
<evidence type="ECO:0000313" key="4">
    <source>
        <dbReference type="Proteomes" id="UP001165121"/>
    </source>
</evidence>
<feature type="region of interest" description="Disordered" evidence="2">
    <location>
        <begin position="550"/>
        <end position="585"/>
    </location>
</feature>
<gene>
    <name evidence="3" type="ORF">Pfra01_001983500</name>
</gene>